<name>A0AAW1PKP4_9CHLO</name>
<gene>
    <name evidence="9" type="ORF">WJX72_009054</name>
</gene>
<comment type="function">
    <text evidence="5">Catalyzes the condensation of acetyl-CoA with acetoacetyl-CoA to form HMG-CoA.</text>
</comment>
<evidence type="ECO:0000256" key="2">
    <source>
        <dbReference type="ARBA" id="ARBA00022679"/>
    </source>
</evidence>
<feature type="compositionally biased region" description="Polar residues" evidence="6">
    <location>
        <begin position="266"/>
        <end position="286"/>
    </location>
</feature>
<keyword evidence="10" id="KW-1185">Reference proteome</keyword>
<dbReference type="EC" id="2.3.3.10" evidence="5"/>
<feature type="compositionally biased region" description="Basic and acidic residues" evidence="6">
    <location>
        <begin position="253"/>
        <end position="264"/>
    </location>
</feature>
<dbReference type="FunFam" id="3.40.47.10:FF:000008">
    <property type="entry name" value="3-hydroxy-3-methylglutaryl coenzyme A synthase"/>
    <property type="match status" value="1"/>
</dbReference>
<evidence type="ECO:0000256" key="1">
    <source>
        <dbReference type="ARBA" id="ARBA00007061"/>
    </source>
</evidence>
<dbReference type="Gene3D" id="3.40.47.10">
    <property type="match status" value="1"/>
</dbReference>
<dbReference type="InterPro" id="IPR016039">
    <property type="entry name" value="Thiolase-like"/>
</dbReference>
<dbReference type="InterPro" id="IPR010122">
    <property type="entry name" value="HMG_CoA_synthase_euk"/>
</dbReference>
<dbReference type="PANTHER" id="PTHR43323:SF2">
    <property type="entry name" value="HYDROXYMETHYLGLUTARYL-COA SYNTHASE"/>
    <property type="match status" value="1"/>
</dbReference>
<dbReference type="Pfam" id="PF01154">
    <property type="entry name" value="HMG_CoA_synt_N"/>
    <property type="match status" value="1"/>
</dbReference>
<feature type="domain" description="Hydroxymethylglutaryl-coenzyme A synthase C-terminal" evidence="8">
    <location>
        <begin position="186"/>
        <end position="462"/>
    </location>
</feature>
<keyword evidence="5" id="KW-0443">Lipid metabolism</keyword>
<dbReference type="SUPFAM" id="SSF53901">
    <property type="entry name" value="Thiolase-like"/>
    <property type="match status" value="2"/>
</dbReference>
<keyword evidence="2 5" id="KW-0808">Transferase</keyword>
<dbReference type="Pfam" id="PF08540">
    <property type="entry name" value="HMG_CoA_synt_C"/>
    <property type="match status" value="1"/>
</dbReference>
<comment type="similarity">
    <text evidence="1 5">Belongs to the thiolase-like superfamily. HMG-CoA synthase family.</text>
</comment>
<dbReference type="GO" id="GO:0004421">
    <property type="term" value="F:hydroxymethylglutaryl-CoA synthase activity"/>
    <property type="evidence" value="ECO:0007669"/>
    <property type="project" value="UniProtKB-EC"/>
</dbReference>
<dbReference type="GO" id="GO:0010142">
    <property type="term" value="P:farnesyl diphosphate biosynthetic process, mevalonate pathway"/>
    <property type="evidence" value="ECO:0007669"/>
    <property type="project" value="InterPro"/>
</dbReference>
<evidence type="ECO:0000259" key="8">
    <source>
        <dbReference type="Pfam" id="PF08540"/>
    </source>
</evidence>
<evidence type="ECO:0000259" key="7">
    <source>
        <dbReference type="Pfam" id="PF01154"/>
    </source>
</evidence>
<dbReference type="GO" id="GO:0016126">
    <property type="term" value="P:sterol biosynthetic process"/>
    <property type="evidence" value="ECO:0007669"/>
    <property type="project" value="UniProtKB-KW"/>
</dbReference>
<evidence type="ECO:0000256" key="5">
    <source>
        <dbReference type="RuleBase" id="RU364071"/>
    </source>
</evidence>
<keyword evidence="5" id="KW-0756">Sterol biosynthesis</keyword>
<feature type="binding site" evidence="4">
    <location>
        <position position="217"/>
    </location>
    <ligand>
        <name>CoA</name>
        <dbReference type="ChEBI" id="CHEBI:57287"/>
    </ligand>
</feature>
<dbReference type="PANTHER" id="PTHR43323">
    <property type="entry name" value="3-HYDROXY-3-METHYLGLUTARYL COENZYME A SYNTHASE"/>
    <property type="match status" value="1"/>
</dbReference>
<comment type="caution">
    <text evidence="9">The sequence shown here is derived from an EMBL/GenBank/DDBJ whole genome shotgun (WGS) entry which is preliminary data.</text>
</comment>
<dbReference type="InterPro" id="IPR013528">
    <property type="entry name" value="HMG_CoA_synth_N"/>
</dbReference>
<feature type="domain" description="Hydroxymethylglutaryl-coenzyme A synthase N-terminal" evidence="7">
    <location>
        <begin position="14"/>
        <end position="184"/>
    </location>
</feature>
<dbReference type="Proteomes" id="UP001489004">
    <property type="component" value="Unassembled WGS sequence"/>
</dbReference>
<dbReference type="CDD" id="cd00827">
    <property type="entry name" value="init_cond_enzymes"/>
    <property type="match status" value="1"/>
</dbReference>
<feature type="active site" description="Acyl-thioester intermediate" evidence="3">
    <location>
        <position position="127"/>
    </location>
</feature>
<evidence type="ECO:0000256" key="3">
    <source>
        <dbReference type="PIRSR" id="PIRSR610122-1"/>
    </source>
</evidence>
<dbReference type="NCBIfam" id="TIGR01833">
    <property type="entry name" value="HMG-CoA-S_euk"/>
    <property type="match status" value="1"/>
</dbReference>
<evidence type="ECO:0000256" key="4">
    <source>
        <dbReference type="PIRSR" id="PIRSR610122-2"/>
    </source>
</evidence>
<dbReference type="AlphaFoldDB" id="A0AAW1PKP4"/>
<evidence type="ECO:0000256" key="6">
    <source>
        <dbReference type="SAM" id="MobiDB-lite"/>
    </source>
</evidence>
<dbReference type="InterPro" id="IPR000590">
    <property type="entry name" value="HMG_CoA_synt_AS"/>
</dbReference>
<keyword evidence="5" id="KW-1207">Sterol metabolism</keyword>
<evidence type="ECO:0000313" key="9">
    <source>
        <dbReference type="EMBL" id="KAK9809077.1"/>
    </source>
</evidence>
<comment type="catalytic activity">
    <reaction evidence="5">
        <text>acetoacetyl-CoA + acetyl-CoA + H2O = (3S)-3-hydroxy-3-methylglutaryl-CoA + CoA + H(+)</text>
        <dbReference type="Rhea" id="RHEA:10188"/>
        <dbReference type="ChEBI" id="CHEBI:15377"/>
        <dbReference type="ChEBI" id="CHEBI:15378"/>
        <dbReference type="ChEBI" id="CHEBI:43074"/>
        <dbReference type="ChEBI" id="CHEBI:57286"/>
        <dbReference type="ChEBI" id="CHEBI:57287"/>
        <dbReference type="ChEBI" id="CHEBI:57288"/>
        <dbReference type="EC" id="2.3.3.10"/>
    </reaction>
</comment>
<accession>A0AAW1PKP4</accession>
<dbReference type="PROSITE" id="PS01226">
    <property type="entry name" value="HMG_COA_SYNTHASE"/>
    <property type="match status" value="1"/>
</dbReference>
<feature type="region of interest" description="Disordered" evidence="6">
    <location>
        <begin position="244"/>
        <end position="304"/>
    </location>
</feature>
<protein>
    <recommendedName>
        <fullName evidence="5">Hydroxymethylglutaryl-CoA synthase</fullName>
        <shortName evidence="5">HMG-CoA synthase</shortName>
        <ecNumber evidence="5">2.3.3.10</ecNumber>
    </recommendedName>
    <alternativeName>
        <fullName evidence="5">3-hydroxy-3-methylglutaryl coenzyme A synthase</fullName>
    </alternativeName>
</protein>
<feature type="active site" description="Proton donor/acceptor" evidence="3">
    <location>
        <position position="93"/>
    </location>
</feature>
<proteinExistence type="inferred from homology"/>
<organism evidence="9 10">
    <name type="scientific">[Myrmecia] bisecta</name>
    <dbReference type="NCBI Taxonomy" id="41462"/>
    <lineage>
        <taxon>Eukaryota</taxon>
        <taxon>Viridiplantae</taxon>
        <taxon>Chlorophyta</taxon>
        <taxon>core chlorophytes</taxon>
        <taxon>Trebouxiophyceae</taxon>
        <taxon>Trebouxiales</taxon>
        <taxon>Trebouxiaceae</taxon>
        <taxon>Myrmecia</taxon>
    </lineage>
</organism>
<comment type="pathway">
    <text evidence="5">Metabolic intermediate biosynthesis; (R)-mevalonate biosynthesis; (R)-mevalonate from acetyl-CoA: step 2/3.</text>
</comment>
<reference evidence="9 10" key="1">
    <citation type="journal article" date="2024" name="Nat. Commun.">
        <title>Phylogenomics reveals the evolutionary origins of lichenization in chlorophyte algae.</title>
        <authorList>
            <person name="Puginier C."/>
            <person name="Libourel C."/>
            <person name="Otte J."/>
            <person name="Skaloud P."/>
            <person name="Haon M."/>
            <person name="Grisel S."/>
            <person name="Petersen M."/>
            <person name="Berrin J.G."/>
            <person name="Delaux P.M."/>
            <person name="Dal Grande F."/>
            <person name="Keller J."/>
        </authorList>
    </citation>
    <scope>NUCLEOTIDE SEQUENCE [LARGE SCALE GENOMIC DNA]</scope>
    <source>
        <strain evidence="9 10">SAG 2043</strain>
    </source>
</reference>
<dbReference type="InterPro" id="IPR013746">
    <property type="entry name" value="HMG_CoA_synt_C_dom"/>
</dbReference>
<sequence>MTTQDSRAACPADHVGILALEVYFPAQYVDQAALEVFDGVSHGKYTVGLGQAAMAFCSEQEDVVSMSMTAVQRLLEKYDIDPRSIGRLEVGTESAVDRSKSVKTFLMALFEESGNHDIEGVDSINACYGGTAALFNAVNWVESRAWDGRLAIVVASDIAMYSAGPARPSGGCGAVAMLVGPNAPLALERQVSASYMENAYDFYKPCGLYPLIDGRRSVMCYLMALDKCYATLCRKHRQQHVHSAAASAVRTADNGHAHREREPAGTDSQSAQGSVLHSGPSMQSSKGMPHPLSHCTPDPGGIFSEESYTDRELEKAALQASAAVFEQKVAPSTLLATQCGNLYTGSLYAGLASLVNAKGSQLAGRRILMFSYGSGIAAGMFIIRAREVPGKFGLANIQAKGDLEARLAARTSVQPAQFVSTLHTLEQRYSTCGYQPAASPTPLLPGTYFLRAVDDQYRRSYGMMPPA</sequence>
<dbReference type="GO" id="GO:0006084">
    <property type="term" value="P:acetyl-CoA metabolic process"/>
    <property type="evidence" value="ECO:0007669"/>
    <property type="project" value="InterPro"/>
</dbReference>
<dbReference type="EMBL" id="JALJOR010000011">
    <property type="protein sequence ID" value="KAK9809077.1"/>
    <property type="molecule type" value="Genomic_DNA"/>
</dbReference>
<keyword evidence="5" id="KW-0444">Lipid biosynthesis</keyword>
<keyword evidence="5" id="KW-0753">Steroid metabolism</keyword>
<evidence type="ECO:0000313" key="10">
    <source>
        <dbReference type="Proteomes" id="UP001489004"/>
    </source>
</evidence>
<feature type="active site" description="Proton donor/acceptor" evidence="3">
    <location>
        <position position="258"/>
    </location>
</feature>
<keyword evidence="5" id="KW-0752">Steroid biosynthesis</keyword>